<dbReference type="Gramene" id="EOY31929">
    <property type="protein sequence ID" value="EOY31929"/>
    <property type="gene ID" value="TCM_039295"/>
</dbReference>
<name>A0A061GXS3_THECC</name>
<gene>
    <name evidence="1" type="ORF">TCM_039295</name>
</gene>
<protein>
    <submittedName>
        <fullName evidence="1">Uncharacterized protein</fullName>
    </submittedName>
</protein>
<reference evidence="1 2" key="1">
    <citation type="journal article" date="2013" name="Genome Biol.">
        <title>The genome sequence of the most widely cultivated cacao type and its use to identify candidate genes regulating pod color.</title>
        <authorList>
            <person name="Motamayor J.C."/>
            <person name="Mockaitis K."/>
            <person name="Schmutz J."/>
            <person name="Haiminen N."/>
            <person name="Iii D.L."/>
            <person name="Cornejo O."/>
            <person name="Findley S.D."/>
            <person name="Zheng P."/>
            <person name="Utro F."/>
            <person name="Royaert S."/>
            <person name="Saski C."/>
            <person name="Jenkins J."/>
            <person name="Podicheti R."/>
            <person name="Zhao M."/>
            <person name="Scheffler B.E."/>
            <person name="Stack J.C."/>
            <person name="Feltus F.A."/>
            <person name="Mustiga G.M."/>
            <person name="Amores F."/>
            <person name="Phillips W."/>
            <person name="Marelli J.P."/>
            <person name="May G.D."/>
            <person name="Shapiro H."/>
            <person name="Ma J."/>
            <person name="Bustamante C.D."/>
            <person name="Schnell R.J."/>
            <person name="Main D."/>
            <person name="Gilbert D."/>
            <person name="Parida L."/>
            <person name="Kuhn D.N."/>
        </authorList>
    </citation>
    <scope>NUCLEOTIDE SEQUENCE [LARGE SCALE GENOMIC DNA]</scope>
    <source>
        <strain evidence="2">cv. Matina 1-6</strain>
    </source>
</reference>
<dbReference type="AlphaFoldDB" id="A0A061GXS3"/>
<keyword evidence="2" id="KW-1185">Reference proteome</keyword>
<evidence type="ECO:0000313" key="2">
    <source>
        <dbReference type="Proteomes" id="UP000026915"/>
    </source>
</evidence>
<evidence type="ECO:0000313" key="1">
    <source>
        <dbReference type="EMBL" id="EOY31929.1"/>
    </source>
</evidence>
<dbReference type="Proteomes" id="UP000026915">
    <property type="component" value="Chromosome 9"/>
</dbReference>
<proteinExistence type="predicted"/>
<dbReference type="InParanoid" id="A0A061GXS3"/>
<dbReference type="EMBL" id="CM001887">
    <property type="protein sequence ID" value="EOY31929.1"/>
    <property type="molecule type" value="Genomic_DNA"/>
</dbReference>
<dbReference type="HOGENOM" id="CLU_1931347_0_0_1"/>
<organism evidence="1 2">
    <name type="scientific">Theobroma cacao</name>
    <name type="common">Cacao</name>
    <name type="synonym">Cocoa</name>
    <dbReference type="NCBI Taxonomy" id="3641"/>
    <lineage>
        <taxon>Eukaryota</taxon>
        <taxon>Viridiplantae</taxon>
        <taxon>Streptophyta</taxon>
        <taxon>Embryophyta</taxon>
        <taxon>Tracheophyta</taxon>
        <taxon>Spermatophyta</taxon>
        <taxon>Magnoliopsida</taxon>
        <taxon>eudicotyledons</taxon>
        <taxon>Gunneridae</taxon>
        <taxon>Pentapetalae</taxon>
        <taxon>rosids</taxon>
        <taxon>malvids</taxon>
        <taxon>Malvales</taxon>
        <taxon>Malvaceae</taxon>
        <taxon>Byttnerioideae</taxon>
        <taxon>Theobroma</taxon>
    </lineage>
</organism>
<sequence length="131" mass="14567">MLGFQLISTTSSPRSVDLGKENGRNLSIRVDYKLHIVNPSRDGGFVPLVIHAYCTMMIYGAYKDGAMRHHKTSLFALAMGRDMTPSFAATMVCDTILYVVCRLATVHDYATSRDDHSIIRCDDYVVACLSI</sequence>
<accession>A0A061GXS3</accession>